<proteinExistence type="predicted"/>
<evidence type="ECO:0000313" key="2">
    <source>
        <dbReference type="Proteomes" id="UP001500665"/>
    </source>
</evidence>
<comment type="caution">
    <text evidence="1">The sequence shown here is derived from an EMBL/GenBank/DDBJ whole genome shotgun (WGS) entry which is preliminary data.</text>
</comment>
<dbReference type="RefSeq" id="WP_344247139.1">
    <property type="nucleotide sequence ID" value="NZ_BAAAHH010000057.1"/>
</dbReference>
<organism evidence="1 2">
    <name type="scientific">Actinocorallia libanotica</name>
    <dbReference type="NCBI Taxonomy" id="46162"/>
    <lineage>
        <taxon>Bacteria</taxon>
        <taxon>Bacillati</taxon>
        <taxon>Actinomycetota</taxon>
        <taxon>Actinomycetes</taxon>
        <taxon>Streptosporangiales</taxon>
        <taxon>Thermomonosporaceae</taxon>
        <taxon>Actinocorallia</taxon>
    </lineage>
</organism>
<protein>
    <submittedName>
        <fullName evidence="1">Uncharacterized protein</fullName>
    </submittedName>
</protein>
<sequence length="112" mass="11810">MSLQAELDQAVDAAARAQLNLCGLLAAHGIPGIAELRLLLAWPAGMRDAYNGWMAAMVTVVNALGHVEGIRDMSALSEKDKTLLMVRAYERVMSSPSPASTRMAAAAARAGM</sequence>
<dbReference type="EMBL" id="BAAAHH010000057">
    <property type="protein sequence ID" value="GAA0968592.1"/>
    <property type="molecule type" value="Genomic_DNA"/>
</dbReference>
<dbReference type="Proteomes" id="UP001500665">
    <property type="component" value="Unassembled WGS sequence"/>
</dbReference>
<name>A0ABN1S0B6_9ACTN</name>
<keyword evidence="2" id="KW-1185">Reference proteome</keyword>
<reference evidence="1 2" key="1">
    <citation type="journal article" date="2019" name="Int. J. Syst. Evol. Microbiol.">
        <title>The Global Catalogue of Microorganisms (GCM) 10K type strain sequencing project: providing services to taxonomists for standard genome sequencing and annotation.</title>
        <authorList>
            <consortium name="The Broad Institute Genomics Platform"/>
            <consortium name="The Broad Institute Genome Sequencing Center for Infectious Disease"/>
            <person name="Wu L."/>
            <person name="Ma J."/>
        </authorList>
    </citation>
    <scope>NUCLEOTIDE SEQUENCE [LARGE SCALE GENOMIC DNA]</scope>
    <source>
        <strain evidence="1 2">JCM 10696</strain>
    </source>
</reference>
<gene>
    <name evidence="1" type="ORF">GCM10009550_74210</name>
</gene>
<evidence type="ECO:0000313" key="1">
    <source>
        <dbReference type="EMBL" id="GAA0968592.1"/>
    </source>
</evidence>
<accession>A0ABN1S0B6</accession>